<dbReference type="RefSeq" id="WP_300952420.1">
    <property type="nucleotide sequence ID" value="NZ_JAUHJQ010000003.1"/>
</dbReference>
<dbReference type="SUPFAM" id="SSF140453">
    <property type="entry name" value="EsxAB dimer-like"/>
    <property type="match status" value="1"/>
</dbReference>
<dbReference type="InterPro" id="IPR036689">
    <property type="entry name" value="ESAT-6-like_sf"/>
</dbReference>
<dbReference type="InterPro" id="IPR010310">
    <property type="entry name" value="T7SS_ESAT-6-like"/>
</dbReference>
<evidence type="ECO:0000313" key="2">
    <source>
        <dbReference type="EMBL" id="MDN4173314.1"/>
    </source>
</evidence>
<dbReference type="Pfam" id="PF06013">
    <property type="entry name" value="WXG100"/>
    <property type="match status" value="1"/>
</dbReference>
<protein>
    <recommendedName>
        <fullName evidence="1">ESAT-6-like protein</fullName>
    </recommendedName>
</protein>
<sequence>MSGAADRYSVDAAELDSVVGRLEDFERDLDEMVDDLARDIARLQSQWDGLTAAAQREAHDEWETGMRAMREALAGMRAAGRTAHQNYTRAVEANVSMWEGLA</sequence>
<gene>
    <name evidence="2" type="ORF">QWY28_10200</name>
</gene>
<proteinExistence type="inferred from homology"/>
<dbReference type="Proteomes" id="UP001168620">
    <property type="component" value="Unassembled WGS sequence"/>
</dbReference>
<accession>A0ABT8FF54</accession>
<dbReference type="EMBL" id="JAUHJQ010000003">
    <property type="protein sequence ID" value="MDN4173314.1"/>
    <property type="molecule type" value="Genomic_DNA"/>
</dbReference>
<dbReference type="Gene3D" id="1.10.287.1060">
    <property type="entry name" value="ESAT-6-like"/>
    <property type="match status" value="1"/>
</dbReference>
<evidence type="ECO:0000313" key="3">
    <source>
        <dbReference type="Proteomes" id="UP001168620"/>
    </source>
</evidence>
<name>A0ABT8FF54_9ACTN</name>
<dbReference type="NCBIfam" id="TIGR03930">
    <property type="entry name" value="WXG100_ESAT6"/>
    <property type="match status" value="1"/>
</dbReference>
<comment type="caution">
    <text evidence="2">The sequence shown here is derived from an EMBL/GenBank/DDBJ whole genome shotgun (WGS) entry which is preliminary data.</text>
</comment>
<evidence type="ECO:0000256" key="1">
    <source>
        <dbReference type="RuleBase" id="RU362001"/>
    </source>
</evidence>
<keyword evidence="3" id="KW-1185">Reference proteome</keyword>
<comment type="similarity">
    <text evidence="1">Belongs to the WXG100 family.</text>
</comment>
<reference evidence="2" key="1">
    <citation type="submission" date="2023-06" db="EMBL/GenBank/DDBJ databases">
        <title>Draft genome sequence of Nocardioides sp. SOB77.</title>
        <authorList>
            <person name="Zhang G."/>
        </authorList>
    </citation>
    <scope>NUCLEOTIDE SEQUENCE</scope>
    <source>
        <strain evidence="2">SOB77</strain>
    </source>
</reference>
<organism evidence="2 3">
    <name type="scientific">Nocardioides oceani</name>
    <dbReference type="NCBI Taxonomy" id="3058369"/>
    <lineage>
        <taxon>Bacteria</taxon>
        <taxon>Bacillati</taxon>
        <taxon>Actinomycetota</taxon>
        <taxon>Actinomycetes</taxon>
        <taxon>Propionibacteriales</taxon>
        <taxon>Nocardioidaceae</taxon>
        <taxon>Nocardioides</taxon>
    </lineage>
</organism>